<keyword evidence="4" id="KW-0813">Transport</keyword>
<feature type="transmembrane region" description="Helical" evidence="10">
    <location>
        <begin position="6"/>
        <end position="29"/>
    </location>
</feature>
<evidence type="ECO:0000256" key="8">
    <source>
        <dbReference type="ARBA" id="ARBA00022989"/>
    </source>
</evidence>
<dbReference type="GO" id="GO:0016020">
    <property type="term" value="C:membrane"/>
    <property type="evidence" value="ECO:0007669"/>
    <property type="project" value="InterPro"/>
</dbReference>
<evidence type="ECO:0000256" key="9">
    <source>
        <dbReference type="ARBA" id="ARBA00023136"/>
    </source>
</evidence>
<keyword evidence="5" id="KW-0762">Sugar transport</keyword>
<comment type="subcellular location">
    <subcellularLocation>
        <location evidence="1">Endomembrane system</location>
        <topology evidence="1">Multi-pass membrane protein</topology>
    </subcellularLocation>
</comment>
<feature type="transmembrane region" description="Helical" evidence="10">
    <location>
        <begin position="95"/>
        <end position="114"/>
    </location>
</feature>
<accession>A0A1B6C523</accession>
<feature type="transmembrane region" description="Helical" evidence="10">
    <location>
        <begin position="183"/>
        <end position="205"/>
    </location>
</feature>
<evidence type="ECO:0000256" key="4">
    <source>
        <dbReference type="ARBA" id="ARBA00022448"/>
    </source>
</evidence>
<evidence type="ECO:0000256" key="2">
    <source>
        <dbReference type="ARBA" id="ARBA00007809"/>
    </source>
</evidence>
<keyword evidence="9 10" id="KW-0472">Membrane</keyword>
<dbReference type="EMBL" id="GEDC01028968">
    <property type="protein sequence ID" value="JAS08330.1"/>
    <property type="molecule type" value="Transcribed_RNA"/>
</dbReference>
<keyword evidence="8 10" id="KW-1133">Transmembrane helix</keyword>
<dbReference type="Gene3D" id="1.20.1280.290">
    <property type="match status" value="2"/>
</dbReference>
<keyword evidence="6 10" id="KW-0812">Transmembrane</keyword>
<dbReference type="Pfam" id="PF03083">
    <property type="entry name" value="MtN3_slv"/>
    <property type="match status" value="2"/>
</dbReference>
<feature type="transmembrane region" description="Helical" evidence="10">
    <location>
        <begin position="157"/>
        <end position="176"/>
    </location>
</feature>
<evidence type="ECO:0000313" key="11">
    <source>
        <dbReference type="EMBL" id="JAS08330.1"/>
    </source>
</evidence>
<evidence type="ECO:0000256" key="6">
    <source>
        <dbReference type="ARBA" id="ARBA00022692"/>
    </source>
</evidence>
<evidence type="ECO:0000256" key="1">
    <source>
        <dbReference type="ARBA" id="ARBA00004127"/>
    </source>
</evidence>
<dbReference type="InterPro" id="IPR047664">
    <property type="entry name" value="SWEET"/>
</dbReference>
<keyword evidence="7" id="KW-0677">Repeat</keyword>
<reference evidence="11" key="1">
    <citation type="submission" date="2015-12" db="EMBL/GenBank/DDBJ databases">
        <title>De novo transcriptome assembly of four potential Pierce s Disease insect vectors from Arizona vineyards.</title>
        <authorList>
            <person name="Tassone E.E."/>
        </authorList>
    </citation>
    <scope>NUCLEOTIDE SEQUENCE</scope>
</reference>
<dbReference type="GO" id="GO:0012505">
    <property type="term" value="C:endomembrane system"/>
    <property type="evidence" value="ECO:0007669"/>
    <property type="project" value="UniProtKB-SubCell"/>
</dbReference>
<dbReference type="PANTHER" id="PTHR10791">
    <property type="entry name" value="RAG1-ACTIVATING PROTEIN 1"/>
    <property type="match status" value="1"/>
</dbReference>
<proteinExistence type="inferred from homology"/>
<organism evidence="11">
    <name type="scientific">Clastoptera arizonana</name>
    <name type="common">Arizona spittle bug</name>
    <dbReference type="NCBI Taxonomy" id="38151"/>
    <lineage>
        <taxon>Eukaryota</taxon>
        <taxon>Metazoa</taxon>
        <taxon>Ecdysozoa</taxon>
        <taxon>Arthropoda</taxon>
        <taxon>Hexapoda</taxon>
        <taxon>Insecta</taxon>
        <taxon>Pterygota</taxon>
        <taxon>Neoptera</taxon>
        <taxon>Paraneoptera</taxon>
        <taxon>Hemiptera</taxon>
        <taxon>Auchenorrhyncha</taxon>
        <taxon>Cercopoidea</taxon>
        <taxon>Clastopteridae</taxon>
        <taxon>Clastoptera</taxon>
    </lineage>
</organism>
<evidence type="ECO:0000256" key="7">
    <source>
        <dbReference type="ARBA" id="ARBA00022737"/>
    </source>
</evidence>
<comment type="similarity">
    <text evidence="2">Belongs to the SWEET sugar transporter family.</text>
</comment>
<dbReference type="AlphaFoldDB" id="A0A1B6C523"/>
<dbReference type="PANTHER" id="PTHR10791:SF5">
    <property type="entry name" value="SUGAR TRANSPORTER SWEET"/>
    <property type="match status" value="1"/>
</dbReference>
<dbReference type="InterPro" id="IPR004316">
    <property type="entry name" value="SWEET_rpt"/>
</dbReference>
<evidence type="ECO:0000256" key="10">
    <source>
        <dbReference type="SAM" id="Phobius"/>
    </source>
</evidence>
<name>A0A1B6C523_9HEMI</name>
<evidence type="ECO:0000313" key="12">
    <source>
        <dbReference type="EMBL" id="JAS32169.1"/>
    </source>
</evidence>
<dbReference type="EMBL" id="GEDC01005129">
    <property type="protein sequence ID" value="JAS32169.1"/>
    <property type="molecule type" value="Transcribed_RNA"/>
</dbReference>
<evidence type="ECO:0000256" key="5">
    <source>
        <dbReference type="ARBA" id="ARBA00022597"/>
    </source>
</evidence>
<protein>
    <recommendedName>
        <fullName evidence="3">Sugar transporter SWEET1</fullName>
    </recommendedName>
</protein>
<dbReference type="GO" id="GO:0051119">
    <property type="term" value="F:sugar transmembrane transporter activity"/>
    <property type="evidence" value="ECO:0007669"/>
    <property type="project" value="InterPro"/>
</dbReference>
<feature type="transmembrane region" description="Helical" evidence="10">
    <location>
        <begin position="69"/>
        <end position="89"/>
    </location>
</feature>
<sequence>MVLKDYANLIGVAAGLAAFCLNLAPAFVCKTIIKKKSTKDIPVGSFIECIARNVMCVQQGLIISAWPMVLSNVIGIVLNSSYIYIYLTYTTNKVYVMKILSFWAAVLSIFIAYGQLEDKALVEWRFGLLFTSFNCSIVLYHFYRLKVVLETKSTKSLPFPILVVAACVTFLWFLYGMALNKPLLMLPTGISFLMCSTSLILFAIYPSSPDEELHKKKK</sequence>
<gene>
    <name evidence="11" type="ORF">g.10529</name>
    <name evidence="12" type="ORF">g.10531</name>
</gene>
<evidence type="ECO:0000256" key="3">
    <source>
        <dbReference type="ARBA" id="ARBA00021741"/>
    </source>
</evidence>
<feature type="transmembrane region" description="Helical" evidence="10">
    <location>
        <begin position="126"/>
        <end position="145"/>
    </location>
</feature>